<reference evidence="2 3" key="1">
    <citation type="submission" date="2017-10" db="EMBL/GenBank/DDBJ databases">
        <title>Resolving the taxonomy of Roseburia spp., Eubacterium rectale and Agathobacter spp. through phylogenomic analysis.</title>
        <authorList>
            <person name="Sheridan P.O."/>
            <person name="Walker A.W."/>
            <person name="Duncan S.H."/>
            <person name="Scott K.P."/>
            <person name="Toole P.W.O."/>
            <person name="Luis P."/>
            <person name="Flint H.J."/>
        </authorList>
    </citation>
    <scope>NUCLEOTIDE SEQUENCE [LARGE SCALE GENOMIC DNA]</scope>
    <source>
        <strain evidence="2 3">JK623</strain>
    </source>
</reference>
<evidence type="ECO:0000256" key="1">
    <source>
        <dbReference type="SAM" id="SignalP"/>
    </source>
</evidence>
<comment type="caution">
    <text evidence="2">The sequence shown here is derived from an EMBL/GenBank/DDBJ whole genome shotgun (WGS) entry which is preliminary data.</text>
</comment>
<keyword evidence="3" id="KW-1185">Reference proteome</keyword>
<evidence type="ECO:0000313" key="3">
    <source>
        <dbReference type="Proteomes" id="UP000224563"/>
    </source>
</evidence>
<protein>
    <submittedName>
        <fullName evidence="2">Uncharacterized protein</fullName>
    </submittedName>
</protein>
<dbReference type="Proteomes" id="UP000224563">
    <property type="component" value="Unassembled WGS sequence"/>
</dbReference>
<accession>A0A2G3E4W3</accession>
<feature type="signal peptide" evidence="1">
    <location>
        <begin position="1"/>
        <end position="28"/>
    </location>
</feature>
<dbReference type="RefSeq" id="WP_099385682.1">
    <property type="nucleotide sequence ID" value="NZ_JANSWH010000099.1"/>
</dbReference>
<evidence type="ECO:0000313" key="2">
    <source>
        <dbReference type="EMBL" id="PHU38294.1"/>
    </source>
</evidence>
<proteinExistence type="predicted"/>
<reference evidence="2 3" key="2">
    <citation type="submission" date="2017-10" db="EMBL/GenBank/DDBJ databases">
        <authorList>
            <person name="Banno H."/>
            <person name="Chua N.-H."/>
        </authorList>
    </citation>
    <scope>NUCLEOTIDE SEQUENCE [LARGE SCALE GENOMIC DNA]</scope>
    <source>
        <strain evidence="2 3">JK623</strain>
    </source>
</reference>
<gene>
    <name evidence="2" type="ORF">CSX02_03705</name>
</gene>
<sequence length="125" mass="13819">MAKRVKSFLCVCVMLVSMVLINPTQVQAANVGWNLRFIKGAPSSENILSWRREYITKTQRTSLSVSKIEGNAEIFLYTSNGIATIATKGGTETSVSTRVGIVLSASVKFLEYDKMTVYAKGNLRY</sequence>
<organism evidence="2 3">
    <name type="scientific">Agathobacter ruminis</name>
    <dbReference type="NCBI Taxonomy" id="1712665"/>
    <lineage>
        <taxon>Bacteria</taxon>
        <taxon>Bacillati</taxon>
        <taxon>Bacillota</taxon>
        <taxon>Clostridia</taxon>
        <taxon>Lachnospirales</taxon>
        <taxon>Lachnospiraceae</taxon>
        <taxon>Agathobacter</taxon>
    </lineage>
</organism>
<keyword evidence="1" id="KW-0732">Signal</keyword>
<feature type="chain" id="PRO_5013700039" evidence="1">
    <location>
        <begin position="29"/>
        <end position="125"/>
    </location>
</feature>
<dbReference type="EMBL" id="PDYG01000012">
    <property type="protein sequence ID" value="PHU38294.1"/>
    <property type="molecule type" value="Genomic_DNA"/>
</dbReference>
<dbReference type="AlphaFoldDB" id="A0A2G3E4W3"/>
<name>A0A2G3E4W3_9FIRM</name>